<keyword evidence="6" id="KW-1185">Reference proteome</keyword>
<dbReference type="InterPro" id="IPR044156">
    <property type="entry name" value="Galectin-like"/>
</dbReference>
<dbReference type="Proteomes" id="UP000678393">
    <property type="component" value="Unassembled WGS sequence"/>
</dbReference>
<gene>
    <name evidence="5" type="ORF">CUNI_LOCUS19832</name>
</gene>
<name>A0A8S3ZZE2_9EUPU</name>
<evidence type="ECO:0000256" key="2">
    <source>
        <dbReference type="ARBA" id="ARBA00022737"/>
    </source>
</evidence>
<protein>
    <recommendedName>
        <fullName evidence="3">Galectin</fullName>
    </recommendedName>
</protein>
<dbReference type="SMART" id="SM00276">
    <property type="entry name" value="GLECT"/>
    <property type="match status" value="2"/>
</dbReference>
<dbReference type="InterPro" id="IPR013320">
    <property type="entry name" value="ConA-like_dom_sf"/>
</dbReference>
<dbReference type="PROSITE" id="PS51304">
    <property type="entry name" value="GALECTIN"/>
    <property type="match status" value="2"/>
</dbReference>
<keyword evidence="1 3" id="KW-0430">Lectin</keyword>
<dbReference type="SMART" id="SM00908">
    <property type="entry name" value="Gal-bind_lectin"/>
    <property type="match status" value="2"/>
</dbReference>
<evidence type="ECO:0000256" key="1">
    <source>
        <dbReference type="ARBA" id="ARBA00022734"/>
    </source>
</evidence>
<dbReference type="CDD" id="cd00070">
    <property type="entry name" value="GLECT"/>
    <property type="match status" value="2"/>
</dbReference>
<evidence type="ECO:0000313" key="5">
    <source>
        <dbReference type="EMBL" id="CAG5134274.1"/>
    </source>
</evidence>
<proteinExistence type="predicted"/>
<comment type="caution">
    <text evidence="5">The sequence shown here is derived from an EMBL/GenBank/DDBJ whole genome shotgun (WGS) entry which is preliminary data.</text>
</comment>
<dbReference type="EMBL" id="CAJHNH020007001">
    <property type="protein sequence ID" value="CAG5134274.1"/>
    <property type="molecule type" value="Genomic_DNA"/>
</dbReference>
<dbReference type="PANTHER" id="PTHR11346">
    <property type="entry name" value="GALECTIN"/>
    <property type="match status" value="1"/>
</dbReference>
<sequence length="330" mass="37254">MTTIVIPYSGYIPGGLHIGTDVSISGRTHHDFKRFSISLCSGPTWDSDCAFVFNPRFDDGRVVRTHKQGGTWGVEETDGGMPFRRGHNFDLHIKIDHHGYKIKVNNRHFCNFHHRLPKEMVQYIYIEGDVYINFIQFSEHRHGVVPSVVPSFAPAPVPAYPAGAVFPPVPSYPSAPSYPPAYGGGPLYNPPVPLTTPIQGGLYHGKIIYISGVPHHSPSRFTINLACGSYDSADYGLTFDVRFNYSNCYNVVVRTHRQNGSWGPEEKHQNYFPFSPGADFEIMILAEHNAYKIAVNGQHYTEFFHRIQPLQRIDYLNVTGDVRLTLVRFQ</sequence>
<evidence type="ECO:0000256" key="3">
    <source>
        <dbReference type="RuleBase" id="RU102079"/>
    </source>
</evidence>
<evidence type="ECO:0000259" key="4">
    <source>
        <dbReference type="PROSITE" id="PS51304"/>
    </source>
</evidence>
<dbReference type="InterPro" id="IPR001079">
    <property type="entry name" value="Galectin_CRD"/>
</dbReference>
<keyword evidence="2" id="KW-0677">Repeat</keyword>
<dbReference type="Gene3D" id="2.60.120.200">
    <property type="match status" value="2"/>
</dbReference>
<dbReference type="AlphaFoldDB" id="A0A8S3ZZE2"/>
<evidence type="ECO:0000313" key="6">
    <source>
        <dbReference type="Proteomes" id="UP000678393"/>
    </source>
</evidence>
<dbReference type="PANTHER" id="PTHR11346:SF176">
    <property type="entry name" value="32 KDA BETA-GALACTOSIDE-BINDING LECTIN LEC-3"/>
    <property type="match status" value="1"/>
</dbReference>
<feature type="domain" description="Galectin" evidence="4">
    <location>
        <begin position="8"/>
        <end position="138"/>
    </location>
</feature>
<organism evidence="5 6">
    <name type="scientific">Candidula unifasciata</name>
    <dbReference type="NCBI Taxonomy" id="100452"/>
    <lineage>
        <taxon>Eukaryota</taxon>
        <taxon>Metazoa</taxon>
        <taxon>Spiralia</taxon>
        <taxon>Lophotrochozoa</taxon>
        <taxon>Mollusca</taxon>
        <taxon>Gastropoda</taxon>
        <taxon>Heterobranchia</taxon>
        <taxon>Euthyneura</taxon>
        <taxon>Panpulmonata</taxon>
        <taxon>Eupulmonata</taxon>
        <taxon>Stylommatophora</taxon>
        <taxon>Helicina</taxon>
        <taxon>Helicoidea</taxon>
        <taxon>Geomitridae</taxon>
        <taxon>Candidula</taxon>
    </lineage>
</organism>
<dbReference type="GO" id="GO:0030246">
    <property type="term" value="F:carbohydrate binding"/>
    <property type="evidence" value="ECO:0007669"/>
    <property type="project" value="UniProtKB-UniRule"/>
</dbReference>
<dbReference type="FunFam" id="2.60.120.200:FF:000124">
    <property type="entry name" value="Galectin-4"/>
    <property type="match status" value="2"/>
</dbReference>
<dbReference type="OrthoDB" id="6147920at2759"/>
<dbReference type="Pfam" id="PF00337">
    <property type="entry name" value="Gal-bind_lectin"/>
    <property type="match status" value="2"/>
</dbReference>
<reference evidence="5" key="1">
    <citation type="submission" date="2021-04" db="EMBL/GenBank/DDBJ databases">
        <authorList>
            <consortium name="Molecular Ecology Group"/>
        </authorList>
    </citation>
    <scope>NUCLEOTIDE SEQUENCE</scope>
</reference>
<dbReference type="SUPFAM" id="SSF49899">
    <property type="entry name" value="Concanavalin A-like lectins/glucanases"/>
    <property type="match status" value="2"/>
</dbReference>
<accession>A0A8S3ZZE2</accession>
<feature type="domain" description="Galectin" evidence="4">
    <location>
        <begin position="194"/>
        <end position="330"/>
    </location>
</feature>